<dbReference type="GO" id="GO:0005576">
    <property type="term" value="C:extracellular region"/>
    <property type="evidence" value="ECO:0007669"/>
    <property type="project" value="TreeGrafter"/>
</dbReference>
<dbReference type="EMBL" id="CAJNOQ010001603">
    <property type="protein sequence ID" value="CAF0906114.1"/>
    <property type="molecule type" value="Genomic_DNA"/>
</dbReference>
<comment type="function">
    <text evidence="7">Putative phospholipase.</text>
</comment>
<dbReference type="PANTHER" id="PTHR12370:SF3">
    <property type="entry name" value="PHOSPHOLIPASE B-LIKE 2-RELATED"/>
    <property type="match status" value="1"/>
</dbReference>
<sequence>MLRYIAITISFILINATIAVQFKGYVTKTKNEYNVVVVGKSETVKLPNDLKDVLAYCNWEDSYNETGWSVLEIRTFDNTTNVDQAYTAGLLEGQATRDMIVLQWANTMADLCNGENAKFCKYLREFLTIQLEWMYDQVNEHPNDEYWHQVSLALIQLNGLIDGYYNVHRGPRMMVDNVLDLLLFQIQTSIDDLGKLLGMPNSEKHDSCSALIKLLPNNEDLYVSHADWSNYKTMLKVLKRYIMPLKRTPTGVPVPGRETVFSSYPGTLHSVDDFYMTQPAGLTVIETTIENYNDDLWRNLIPLSVPEWIRVIVANRLSATGEDWVNTFFNNNDGTYSNQWMIVNYNKFKPHSPPNPGALIVAEQMITDFEWQDMTDTLIRDTYWASYNNVFFPRLRTLSKEENKGMEFPQLFSWNASSRAQIFLRDQGNVTDMHSMIRMMRYNDFKNDPLSQCLNCTPYKYSSELTIAARCDLNPSDGKYPYDVLGHRVHGATDAKITNYTMFQNLSLIAIAGPTWQGQDPFNWSTSDFAATTPHHGHPDSFKFYPFTPTWIL</sequence>
<evidence type="ECO:0000256" key="4">
    <source>
        <dbReference type="ARBA" id="ARBA00022963"/>
    </source>
</evidence>
<evidence type="ECO:0000256" key="6">
    <source>
        <dbReference type="ARBA" id="ARBA00023180"/>
    </source>
</evidence>
<evidence type="ECO:0000256" key="7">
    <source>
        <dbReference type="RuleBase" id="RU364138"/>
    </source>
</evidence>
<evidence type="ECO:0000256" key="5">
    <source>
        <dbReference type="ARBA" id="ARBA00023098"/>
    </source>
</evidence>
<dbReference type="OrthoDB" id="443524at2759"/>
<accession>A0A813ZY02</accession>
<dbReference type="Proteomes" id="UP000681722">
    <property type="component" value="Unassembled WGS sequence"/>
</dbReference>
<dbReference type="GO" id="GO:0009395">
    <property type="term" value="P:phospholipid catabolic process"/>
    <property type="evidence" value="ECO:0007669"/>
    <property type="project" value="TreeGrafter"/>
</dbReference>
<reference evidence="8" key="1">
    <citation type="submission" date="2021-02" db="EMBL/GenBank/DDBJ databases">
        <authorList>
            <person name="Nowell W R."/>
        </authorList>
    </citation>
    <scope>NUCLEOTIDE SEQUENCE</scope>
</reference>
<gene>
    <name evidence="8" type="ORF">GPM918_LOCUS8898</name>
    <name evidence="9" type="ORF">SRO942_LOCUS8899</name>
</gene>
<dbReference type="Pfam" id="PF04916">
    <property type="entry name" value="Phospholip_B"/>
    <property type="match status" value="1"/>
</dbReference>
<evidence type="ECO:0000313" key="10">
    <source>
        <dbReference type="Proteomes" id="UP000663829"/>
    </source>
</evidence>
<dbReference type="Gene3D" id="3.60.60.30">
    <property type="match status" value="1"/>
</dbReference>
<comment type="caution">
    <text evidence="8">The sequence shown here is derived from an EMBL/GenBank/DDBJ whole genome shotgun (WGS) entry which is preliminary data.</text>
</comment>
<feature type="signal peptide" evidence="7">
    <location>
        <begin position="1"/>
        <end position="19"/>
    </location>
</feature>
<keyword evidence="5 7" id="KW-0443">Lipid metabolism</keyword>
<evidence type="ECO:0000256" key="1">
    <source>
        <dbReference type="ARBA" id="ARBA00007835"/>
    </source>
</evidence>
<keyword evidence="10" id="KW-1185">Reference proteome</keyword>
<proteinExistence type="inferred from homology"/>
<dbReference type="InterPro" id="IPR007000">
    <property type="entry name" value="PLipase_B-like"/>
</dbReference>
<protein>
    <recommendedName>
        <fullName evidence="7">Phospholipase B-like</fullName>
        <ecNumber evidence="7">3.1.1.-</ecNumber>
    </recommendedName>
</protein>
<evidence type="ECO:0000256" key="2">
    <source>
        <dbReference type="ARBA" id="ARBA00022729"/>
    </source>
</evidence>
<organism evidence="8 10">
    <name type="scientific">Didymodactylos carnosus</name>
    <dbReference type="NCBI Taxonomy" id="1234261"/>
    <lineage>
        <taxon>Eukaryota</taxon>
        <taxon>Metazoa</taxon>
        <taxon>Spiralia</taxon>
        <taxon>Gnathifera</taxon>
        <taxon>Rotifera</taxon>
        <taxon>Eurotatoria</taxon>
        <taxon>Bdelloidea</taxon>
        <taxon>Philodinida</taxon>
        <taxon>Philodinidae</taxon>
        <taxon>Didymodactylos</taxon>
    </lineage>
</organism>
<comment type="similarity">
    <text evidence="1 7">Belongs to the phospholipase B-like family.</text>
</comment>
<evidence type="ECO:0000256" key="3">
    <source>
        <dbReference type="ARBA" id="ARBA00022801"/>
    </source>
</evidence>
<dbReference type="Proteomes" id="UP000663829">
    <property type="component" value="Unassembled WGS sequence"/>
</dbReference>
<dbReference type="EC" id="3.1.1.-" evidence="7"/>
<evidence type="ECO:0000313" key="8">
    <source>
        <dbReference type="EMBL" id="CAF0906114.1"/>
    </source>
</evidence>
<dbReference type="AlphaFoldDB" id="A0A813ZY02"/>
<name>A0A813ZY02_9BILA</name>
<feature type="chain" id="PRO_5035953016" description="Phospholipase B-like" evidence="7">
    <location>
        <begin position="20"/>
        <end position="553"/>
    </location>
</feature>
<keyword evidence="6" id="KW-0325">Glycoprotein</keyword>
<dbReference type="GO" id="GO:0004620">
    <property type="term" value="F:phospholipase activity"/>
    <property type="evidence" value="ECO:0007669"/>
    <property type="project" value="InterPro"/>
</dbReference>
<keyword evidence="2 7" id="KW-0732">Signal</keyword>
<dbReference type="PANTHER" id="PTHR12370">
    <property type="entry name" value="PHOSPHOLIPASE B-RELATED"/>
    <property type="match status" value="1"/>
</dbReference>
<evidence type="ECO:0000313" key="9">
    <source>
        <dbReference type="EMBL" id="CAF3687849.1"/>
    </source>
</evidence>
<keyword evidence="3 7" id="KW-0378">Hydrolase</keyword>
<dbReference type="EMBL" id="CAJOBC010001603">
    <property type="protein sequence ID" value="CAF3687849.1"/>
    <property type="molecule type" value="Genomic_DNA"/>
</dbReference>
<keyword evidence="4 7" id="KW-0442">Lipid degradation</keyword>